<sequence>MKLKFWKLNFPVKHIHLTHITFFTLLSAVCVMLNLAGSVLSCQNAQLVNSLKVCQLDLLFSVCALNVLSTIVCALATAMCCMQMVSSDALQMFLSQRSHPANTSCVPPHGTILHQMVDFDDFIPPIPPPPYYPPEYTCTPTTEVHRDLHLDFASSPFSALYAVTINSPGLLYPAELPPPYEAVVGQSLANQVTCIDQQVTEPSSGDPNITTEFSTQVPLDRENVRVVERAAALGLSFCSLDGPGASHSQLSSQVPCHHWSHVSLKEGAQTRVGPQRMAHSVSDPATCLSGVAGDASPHTPWCIQDLDAGTPQSSQGAVHSTHSAEAACSCQHRLDPPGEQRGAWTTRQQFKAEASQLLPKQQPHSLADSQAYVDTRVLVTKFLEHTHGALPAEVRHVACAIQTVVASDECHTDEPILNANVLDQA</sequence>
<protein>
    <submittedName>
        <fullName evidence="2">Protein FAM189A1</fullName>
    </submittedName>
</protein>
<proteinExistence type="predicted"/>
<organism evidence="1 2">
    <name type="scientific">Echinops telfairi</name>
    <name type="common">Lesser hedgehog tenrec</name>
    <dbReference type="NCBI Taxonomy" id="9371"/>
    <lineage>
        <taxon>Eukaryota</taxon>
        <taxon>Metazoa</taxon>
        <taxon>Chordata</taxon>
        <taxon>Craniata</taxon>
        <taxon>Vertebrata</taxon>
        <taxon>Euteleostomi</taxon>
        <taxon>Mammalia</taxon>
        <taxon>Eutheria</taxon>
        <taxon>Afrotheria</taxon>
        <taxon>Tenrecidae</taxon>
        <taxon>Tenrecinae</taxon>
        <taxon>Echinops</taxon>
    </lineage>
</organism>
<name>A0AC55CQ34_ECHTE</name>
<dbReference type="Proteomes" id="UP000694863">
    <property type="component" value="Unplaced"/>
</dbReference>
<reference evidence="2" key="1">
    <citation type="submission" date="2025-08" db="UniProtKB">
        <authorList>
            <consortium name="RefSeq"/>
        </authorList>
    </citation>
    <scope>IDENTIFICATION</scope>
</reference>
<evidence type="ECO:0000313" key="1">
    <source>
        <dbReference type="Proteomes" id="UP000694863"/>
    </source>
</evidence>
<gene>
    <name evidence="2" type="primary">FAM189A1</name>
</gene>
<accession>A0AC55CQ34</accession>
<keyword evidence="1" id="KW-1185">Reference proteome</keyword>
<dbReference type="RefSeq" id="XP_045141721.1">
    <property type="nucleotide sequence ID" value="XM_045285786.1"/>
</dbReference>
<evidence type="ECO:0000313" key="2">
    <source>
        <dbReference type="RefSeq" id="XP_045141721.1"/>
    </source>
</evidence>